<evidence type="ECO:0000313" key="3">
    <source>
        <dbReference type="Proteomes" id="UP000314294"/>
    </source>
</evidence>
<name>A0A4Z2FJG5_9TELE</name>
<dbReference type="AlphaFoldDB" id="A0A4Z2FJG5"/>
<feature type="region of interest" description="Disordered" evidence="1">
    <location>
        <begin position="70"/>
        <end position="106"/>
    </location>
</feature>
<dbReference type="EMBL" id="SRLO01001133">
    <property type="protein sequence ID" value="TNN41115.1"/>
    <property type="molecule type" value="Genomic_DNA"/>
</dbReference>
<keyword evidence="3" id="KW-1185">Reference proteome</keyword>
<sequence length="198" mass="21475">MASVRTSASRAAWFPQTRAGFSREFCVIWAGRRGAEKEGLRVVSGAPLKAKQGVWSQILSCYSPPLLQLRGRRQHTSQPDSSRKMRKGCGGNHNGRQQTGHAPRTAARAGFVKTSLPAGETLEFSAQVASAVSSGGVDLRRRLNGRLDEASCVPETSFTGLSDGFHRLCDDRNADQFSLSKYFSLPEGSGMICGRELN</sequence>
<protein>
    <submittedName>
        <fullName evidence="2">Uncharacterized protein</fullName>
    </submittedName>
</protein>
<organism evidence="2 3">
    <name type="scientific">Liparis tanakae</name>
    <name type="common">Tanaka's snailfish</name>
    <dbReference type="NCBI Taxonomy" id="230148"/>
    <lineage>
        <taxon>Eukaryota</taxon>
        <taxon>Metazoa</taxon>
        <taxon>Chordata</taxon>
        <taxon>Craniata</taxon>
        <taxon>Vertebrata</taxon>
        <taxon>Euteleostomi</taxon>
        <taxon>Actinopterygii</taxon>
        <taxon>Neopterygii</taxon>
        <taxon>Teleostei</taxon>
        <taxon>Neoteleostei</taxon>
        <taxon>Acanthomorphata</taxon>
        <taxon>Eupercaria</taxon>
        <taxon>Perciformes</taxon>
        <taxon>Cottioidei</taxon>
        <taxon>Cottales</taxon>
        <taxon>Liparidae</taxon>
        <taxon>Liparis</taxon>
    </lineage>
</organism>
<gene>
    <name evidence="2" type="ORF">EYF80_048702</name>
</gene>
<comment type="caution">
    <text evidence="2">The sequence shown here is derived from an EMBL/GenBank/DDBJ whole genome shotgun (WGS) entry which is preliminary data.</text>
</comment>
<reference evidence="2 3" key="1">
    <citation type="submission" date="2019-03" db="EMBL/GenBank/DDBJ databases">
        <title>First draft genome of Liparis tanakae, snailfish: a comprehensive survey of snailfish specific genes.</title>
        <authorList>
            <person name="Kim W."/>
            <person name="Song I."/>
            <person name="Jeong J.-H."/>
            <person name="Kim D."/>
            <person name="Kim S."/>
            <person name="Ryu S."/>
            <person name="Song J.Y."/>
            <person name="Lee S.K."/>
        </authorList>
    </citation>
    <scope>NUCLEOTIDE SEQUENCE [LARGE SCALE GENOMIC DNA]</scope>
    <source>
        <tissue evidence="2">Muscle</tissue>
    </source>
</reference>
<evidence type="ECO:0000313" key="2">
    <source>
        <dbReference type="EMBL" id="TNN41115.1"/>
    </source>
</evidence>
<proteinExistence type="predicted"/>
<dbReference type="Proteomes" id="UP000314294">
    <property type="component" value="Unassembled WGS sequence"/>
</dbReference>
<evidence type="ECO:0000256" key="1">
    <source>
        <dbReference type="SAM" id="MobiDB-lite"/>
    </source>
</evidence>
<accession>A0A4Z2FJG5</accession>